<feature type="region of interest" description="Disordered" evidence="2">
    <location>
        <begin position="650"/>
        <end position="773"/>
    </location>
</feature>
<feature type="compositionally biased region" description="Acidic residues" evidence="2">
    <location>
        <begin position="1241"/>
        <end position="1263"/>
    </location>
</feature>
<feature type="compositionally biased region" description="Acidic residues" evidence="2">
    <location>
        <begin position="1647"/>
        <end position="1659"/>
    </location>
</feature>
<accession>E1Z9D6</accession>
<evidence type="ECO:0000313" key="4">
    <source>
        <dbReference type="EMBL" id="EFN57499.1"/>
    </source>
</evidence>
<keyword evidence="5" id="KW-1185">Reference proteome</keyword>
<dbReference type="GO" id="GO:0006355">
    <property type="term" value="P:regulation of DNA-templated transcription"/>
    <property type="evidence" value="ECO:0007669"/>
    <property type="project" value="InterPro"/>
</dbReference>
<keyword evidence="1" id="KW-0863">Zinc-finger</keyword>
<feature type="compositionally biased region" description="Low complexity" evidence="2">
    <location>
        <begin position="2019"/>
        <end position="2030"/>
    </location>
</feature>
<dbReference type="OMA" id="PENCLWH"/>
<feature type="compositionally biased region" description="Pro residues" evidence="2">
    <location>
        <begin position="1831"/>
        <end position="1841"/>
    </location>
</feature>
<dbReference type="KEGG" id="cvr:CHLNCDRAFT_143055"/>
<dbReference type="eggNOG" id="ENOG502R38H">
    <property type="taxonomic scope" value="Eukaryota"/>
</dbReference>
<feature type="region of interest" description="Disordered" evidence="2">
    <location>
        <begin position="1"/>
        <end position="35"/>
    </location>
</feature>
<keyword evidence="1" id="KW-0479">Metal-binding</keyword>
<feature type="region of interest" description="Disordered" evidence="2">
    <location>
        <begin position="1719"/>
        <end position="1782"/>
    </location>
</feature>
<feature type="compositionally biased region" description="Low complexity" evidence="2">
    <location>
        <begin position="2218"/>
        <end position="2228"/>
    </location>
</feature>
<organism evidence="5">
    <name type="scientific">Chlorella variabilis</name>
    <name type="common">Green alga</name>
    <dbReference type="NCBI Taxonomy" id="554065"/>
    <lineage>
        <taxon>Eukaryota</taxon>
        <taxon>Viridiplantae</taxon>
        <taxon>Chlorophyta</taxon>
        <taxon>core chlorophytes</taxon>
        <taxon>Trebouxiophyceae</taxon>
        <taxon>Chlorellales</taxon>
        <taxon>Chlorellaceae</taxon>
        <taxon>Chlorella clade</taxon>
        <taxon>Chlorella</taxon>
    </lineage>
</organism>
<feature type="region of interest" description="Disordered" evidence="2">
    <location>
        <begin position="1545"/>
        <end position="1606"/>
    </location>
</feature>
<dbReference type="PROSITE" id="PS50114">
    <property type="entry name" value="GATA_ZN_FINGER_2"/>
    <property type="match status" value="1"/>
</dbReference>
<feature type="compositionally biased region" description="Basic residues" evidence="2">
    <location>
        <begin position="1726"/>
        <end position="1738"/>
    </location>
</feature>
<feature type="region of interest" description="Disordered" evidence="2">
    <location>
        <begin position="2184"/>
        <end position="2379"/>
    </location>
</feature>
<feature type="compositionally biased region" description="Low complexity" evidence="2">
    <location>
        <begin position="1499"/>
        <end position="1521"/>
    </location>
</feature>
<dbReference type="STRING" id="554065.E1Z9D6"/>
<feature type="compositionally biased region" description="Acidic residues" evidence="2">
    <location>
        <begin position="897"/>
        <end position="907"/>
    </location>
</feature>
<sequence length="2458" mass="258021">MSAEVAHQGGFEADATAGGAAPAPTSSGEAAQRLQQQAGAWVGGFLEDVQELGEGMAPLPPELPHEAGSGGQDAGVLARPLRGKAQASQHDAESYAEAAVAAARRRTGAADVASAAGAADGGQSGAPPSGQHAAVAEAEQEQEQPAACTAAVLLPTPDMPLAEALAPHSAAAADQPLLEAGRAASEQEAAAVEAVPAQPAVPGAEHEVEDVTAAAQQQQYDTLLGMSGAAQQQLVPGVYDPAVAQQQAFDALVIGPLRTAQAAGGTGGAVAPGATGAAGTTYTFEASGSGPAGRPPSQQAAASGGRGRPGRPASQLAGASNDAVASGMASALEQAQQEVEDQHPEQGVTEGHALPVVGVPATAAGEPVEQSVQAPKHGGTKFRVRVPSNARLGAAAAPPAAPHGSRGVSEAPPGSGKYKVQARDVRIAGYQSEALAAAAHDHARIWWALRQQQPEGPGTAAQAASQDQVQAAVLGLQGELNFPPVKFSSDAALLALLSGATRQQLEEQLQPFRLQQWEAAARSAGQQQLQAGVGSAAALNQDNTTRFVGVLRITGSVKLQAAITVDGTREHLGAFDTPVEAAVVRDIGIIWKQLHGLAGDAMLNLPHSNLDKDAELVQELRDAANPNALRAVLVRWVPKRLQDVVASLPGAEAGSQRAAGTTLARVGSGAVHGSELPASPPPSAAGAAQGPPAAEDVGQPGAAHGAGALACNGTSAGGGSSGNSQQTSQQQAGDGPEGGGGSSAGEGSEDRNEEGDGDEEEQPGDSSDVSGSQLCSHCGDDQCTGYQRHPSSGKLLCANCFSYLQRTGLDRPADVIQAYFANRAAGMHARTGRGNGHGSGRGSGRDNSSSRRAAAGLDVVRGPGGSNRQAAAGRARQAAARHPEDTVLSSDEGAAAADDESSEEESDLKERRLRRQAQRHLDVQLQLRRQPIAASAQGRVLPRRRNAAAGVAAAVAAAGASSSEEDEGRPATSSDYEQQEASESEEEFAESEAEPVQQQQHAAASAGGDGASAFEWEDAGHSRMLKTINVAEAEARAFIFPESTWDDLAGGSNREVLVRHAYSGEEWRGYLSGTTLRLPGLFGKLELSAGSRLQLRVAAPKRELPLVECTLLMPEAVAAIGRKCPVCGTTSSTQWRKPPGEAGHILCDDCGKRVWQQRAESLQQQQQQPLQPQQQPLHEQPRDQPAVGTAAVRQCTHCGFLQPGPAGRQYYWRRHPTTREQLCAPCGRYADKHGGELPELLEEEEQEDSEEQQDEDSEEDEEEHPQRQPPQRQCLQCGSTSKGSAKWAGWHRHPASGEEWLCHPCYRKVHNAIKRQQRQAEKQAQQEVESEVEPDEEEQSEEEEEEAAIAAAVKQCTHCGSLRPGPPGTKYSWRRHPTSKEQLCGRCWGHAHRHGGELPALSDAEGEQEQSEEEEEEQPPQQPQERQCLQCASPTKGSGRWATWHRHPATGEEWLCQPCFNKARAAIKRQQRQPEKHPQEVESEEEEAQSEEEEEEEQLQQQPPQRQCLQCGSTSKGSSKSAGWHRHPATGEEWLCQPCFNKARTAAMRQQRQPEKHPQEVESEEEEAQSEEEEEEEQLQQQPQQRQCLQCGSTSKGSTKSAGWHRHPATGEEWLCHPCYRKVHNAIKRQQRQAEKQAQQEEKSEVEPEGEEQSEEEEAAVAAAVKQCTHCGSLRPGPPGTSYSWRWHPTSKEQLCGPCCGYSDRHGGELPVVAWKEAAAAATNQPKKKQQGKRKQHGRQPPAAPAVDEEPPVSPRQHKQQRVADAATAVGAEGQSDAGAAGEQRLCSHCGADHAGPTPTYPWRKHATTGARLCKDCWDFSRKHYGFLPELPQPAEPPQPSQPEGQEEQPAAGKGRQRSGTRWASGQEQGDAAAGDAEALQAPVLLSLPGRRVTRHQQHQQEEQQHGAVEVEAQAATAAGQASRRRRRLSEVEGEAAAEEQQQPPSASEHKRGRRQLVQAEQEQTALLGSMHKRGRRQQEEQAEDTAEAEAGEKQKEQAAEPAAKRRRGKQQEVPEPPAAAVAAAPAEPVGASQASDSAGATGRGGGECRWVNADSTALEVEVNGTCILSETLVLPAAMAAKLTGLQAGGHLRLRDARTANNRTAWNASLSDGRIEGKKLFSKLDVQEGDRLLLHRQAPAAAARAPGGRPPLLVAAKVAREGPGEQALQQALAMAAAAAGVSAPAAVPGSGGEGAEPADGAGAGAPAAQQEQPPPQDVAPAAAAAEAAMDADEARQEQEPGAAAAEAQQQAGEAEPAAAAVAAVQPAPAEGAGPRPELEGSMAGSGGGQQEQAQHPGVALRMFKQAREEPARSSAPRGAGGNAAAGQRGPAAGGPPPAEPAGEPPAAAAAPAEPPPAAAGAPPAVGVAAPGGSPASGASKEANDVLERLILVLGSDAAARQAGLTIDLITDHQAQFERMDLKQQHDRAKPLTMLLEMRMFAEAVRFMEKLVANNNLSA</sequence>
<feature type="compositionally biased region" description="Low complexity" evidence="2">
    <location>
        <begin position="125"/>
        <end position="144"/>
    </location>
</feature>
<dbReference type="SUPFAM" id="SSF57716">
    <property type="entry name" value="Glucocorticoid receptor-like (DNA-binding domain)"/>
    <property type="match status" value="1"/>
</dbReference>
<feature type="compositionally biased region" description="Basic and acidic residues" evidence="2">
    <location>
        <begin position="1632"/>
        <end position="1646"/>
    </location>
</feature>
<feature type="region of interest" description="Disordered" evidence="2">
    <location>
        <begin position="1395"/>
        <end position="1445"/>
    </location>
</feature>
<dbReference type="EMBL" id="GL433839">
    <property type="protein sequence ID" value="EFN57499.1"/>
    <property type="molecule type" value="Genomic_DNA"/>
</dbReference>
<feature type="compositionally biased region" description="Low complexity" evidence="2">
    <location>
        <begin position="9"/>
        <end position="31"/>
    </location>
</feature>
<feature type="compositionally biased region" description="Acidic residues" evidence="2">
    <location>
        <begin position="977"/>
        <end position="993"/>
    </location>
</feature>
<dbReference type="Proteomes" id="UP000008141">
    <property type="component" value="Unassembled WGS sequence"/>
</dbReference>
<feature type="region of interest" description="Disordered" evidence="2">
    <location>
        <begin position="1466"/>
        <end position="1526"/>
    </location>
</feature>
<feature type="compositionally biased region" description="Gly residues" evidence="2">
    <location>
        <begin position="833"/>
        <end position="842"/>
    </location>
</feature>
<dbReference type="PANTHER" id="PTHR35711">
    <property type="entry name" value="EXPRESSED PROTEIN"/>
    <property type="match status" value="1"/>
</dbReference>
<feature type="compositionally biased region" description="Low complexity" evidence="2">
    <location>
        <begin position="1579"/>
        <end position="1601"/>
    </location>
</feature>
<feature type="compositionally biased region" description="Acidic residues" evidence="2">
    <location>
        <begin position="1561"/>
        <end position="1578"/>
    </location>
</feature>
<feature type="compositionally biased region" description="Low complexity" evidence="2">
    <location>
        <begin position="2358"/>
        <end position="2379"/>
    </location>
</feature>
<feature type="compositionally biased region" description="Pro residues" evidence="2">
    <location>
        <begin position="2333"/>
        <end position="2343"/>
    </location>
</feature>
<feature type="compositionally biased region" description="Low complexity" evidence="2">
    <location>
        <begin position="868"/>
        <end position="880"/>
    </location>
</feature>
<feature type="region of interest" description="Disordered" evidence="2">
    <location>
        <begin position="113"/>
        <end position="144"/>
    </location>
</feature>
<proteinExistence type="predicted"/>
<dbReference type="OrthoDB" id="336088at2759"/>
<feature type="compositionally biased region" description="Acidic residues" evidence="2">
    <location>
        <begin position="751"/>
        <end position="763"/>
    </location>
</feature>
<evidence type="ECO:0000259" key="3">
    <source>
        <dbReference type="PROSITE" id="PS50114"/>
    </source>
</evidence>
<feature type="region of interest" description="Disordered" evidence="2">
    <location>
        <begin position="394"/>
        <end position="417"/>
    </location>
</feature>
<feature type="region of interest" description="Disordered" evidence="2">
    <location>
        <begin position="1241"/>
        <end position="1280"/>
    </location>
</feature>
<gene>
    <name evidence="4" type="ORF">CHLNCDRAFT_143055</name>
</gene>
<feature type="compositionally biased region" description="Low complexity" evidence="2">
    <location>
        <begin position="845"/>
        <end position="856"/>
    </location>
</feature>
<feature type="compositionally biased region" description="Acidic residues" evidence="2">
    <location>
        <begin position="1981"/>
        <end position="1990"/>
    </location>
</feature>
<protein>
    <recommendedName>
        <fullName evidence="3">GATA-type domain-containing protein</fullName>
    </recommendedName>
</protein>
<feature type="compositionally biased region" description="Low complexity" evidence="2">
    <location>
        <begin position="684"/>
        <end position="694"/>
    </location>
</feature>
<evidence type="ECO:0000256" key="1">
    <source>
        <dbReference type="PROSITE-ProRule" id="PRU00094"/>
    </source>
</evidence>
<dbReference type="InterPro" id="IPR013088">
    <property type="entry name" value="Znf_NHR/GATA"/>
</dbReference>
<dbReference type="PANTHER" id="PTHR35711:SF1">
    <property type="entry name" value="ECTODERMAL, ISOFORM F"/>
    <property type="match status" value="1"/>
</dbReference>
<feature type="compositionally biased region" description="Acidic residues" evidence="2">
    <location>
        <begin position="1481"/>
        <end position="1498"/>
    </location>
</feature>
<feature type="region of interest" description="Disordered" evidence="2">
    <location>
        <begin position="1317"/>
        <end position="1349"/>
    </location>
</feature>
<feature type="region of interest" description="Disordered" evidence="2">
    <location>
        <begin position="1628"/>
        <end position="1665"/>
    </location>
</feature>
<feature type="compositionally biased region" description="Low complexity" evidence="2">
    <location>
        <begin position="2195"/>
        <end position="2211"/>
    </location>
</feature>
<name>E1Z9D6_CHLVA</name>
<dbReference type="InParanoid" id="E1Z9D6"/>
<evidence type="ECO:0000313" key="5">
    <source>
        <dbReference type="Proteomes" id="UP000008141"/>
    </source>
</evidence>
<feature type="compositionally biased region" description="Low complexity" evidence="2">
    <location>
        <begin position="1842"/>
        <end position="1852"/>
    </location>
</feature>
<feature type="compositionally biased region" description="Low complexity" evidence="2">
    <location>
        <begin position="1906"/>
        <end position="1922"/>
    </location>
</feature>
<dbReference type="GeneID" id="17357168"/>
<dbReference type="SMART" id="SM00401">
    <property type="entry name" value="ZnF_GATA"/>
    <property type="match status" value="3"/>
</dbReference>
<dbReference type="Gene3D" id="3.30.50.10">
    <property type="entry name" value="Erythroid Transcription Factor GATA-1, subunit A"/>
    <property type="match status" value="2"/>
</dbReference>
<dbReference type="GO" id="GO:0043565">
    <property type="term" value="F:sequence-specific DNA binding"/>
    <property type="evidence" value="ECO:0007669"/>
    <property type="project" value="InterPro"/>
</dbReference>
<feature type="region of interest" description="Disordered" evidence="2">
    <location>
        <begin position="958"/>
        <end position="1013"/>
    </location>
</feature>
<feature type="compositionally biased region" description="Low complexity" evidence="2">
    <location>
        <begin position="722"/>
        <end position="734"/>
    </location>
</feature>
<keyword evidence="1" id="KW-0862">Zinc</keyword>
<feature type="compositionally biased region" description="Acidic residues" evidence="2">
    <location>
        <begin position="1328"/>
        <end position="1347"/>
    </location>
</feature>
<feature type="region of interest" description="Disordered" evidence="2">
    <location>
        <begin position="282"/>
        <end position="346"/>
    </location>
</feature>
<feature type="region of interest" description="Disordered" evidence="2">
    <location>
        <begin position="830"/>
        <end position="913"/>
    </location>
</feature>
<feature type="compositionally biased region" description="Low complexity" evidence="2">
    <location>
        <begin position="1162"/>
        <end position="1177"/>
    </location>
</feature>
<reference evidence="4 5" key="1">
    <citation type="journal article" date="2010" name="Plant Cell">
        <title>The Chlorella variabilis NC64A genome reveals adaptation to photosymbiosis, coevolution with viruses, and cryptic sex.</title>
        <authorList>
            <person name="Blanc G."/>
            <person name="Duncan G."/>
            <person name="Agarkova I."/>
            <person name="Borodovsky M."/>
            <person name="Gurnon J."/>
            <person name="Kuo A."/>
            <person name="Lindquist E."/>
            <person name="Lucas S."/>
            <person name="Pangilinan J."/>
            <person name="Polle J."/>
            <person name="Salamov A."/>
            <person name="Terry A."/>
            <person name="Yamada T."/>
            <person name="Dunigan D.D."/>
            <person name="Grigoriev I.V."/>
            <person name="Claverie J.M."/>
            <person name="Van Etten J.L."/>
        </authorList>
    </citation>
    <scope>NUCLEOTIDE SEQUENCE [LARGE SCALE GENOMIC DNA]</scope>
    <source>
        <strain evidence="4 5">NC64A</strain>
    </source>
</reference>
<feature type="compositionally biased region" description="Low complexity" evidence="2">
    <location>
        <begin position="2239"/>
        <end position="2282"/>
    </location>
</feature>
<feature type="region of interest" description="Disordered" evidence="2">
    <location>
        <begin position="1161"/>
        <end position="1188"/>
    </location>
</feature>
<feature type="region of interest" description="Disordered" evidence="2">
    <location>
        <begin position="52"/>
        <end position="76"/>
    </location>
</feature>
<dbReference type="GO" id="GO:0008270">
    <property type="term" value="F:zinc ion binding"/>
    <property type="evidence" value="ECO:0007669"/>
    <property type="project" value="UniProtKB-KW"/>
</dbReference>
<evidence type="ECO:0000256" key="2">
    <source>
        <dbReference type="SAM" id="MobiDB-lite"/>
    </source>
</evidence>
<feature type="compositionally biased region" description="Acidic residues" evidence="2">
    <location>
        <begin position="1404"/>
        <end position="1418"/>
    </location>
</feature>
<feature type="domain" description="GATA-type" evidence="3">
    <location>
        <begin position="1118"/>
        <end position="1151"/>
    </location>
</feature>
<dbReference type="RefSeq" id="XP_005849601.1">
    <property type="nucleotide sequence ID" value="XM_005849539.1"/>
</dbReference>
<feature type="region of interest" description="Disordered" evidence="2">
    <location>
        <begin position="1827"/>
        <end position="2046"/>
    </location>
</feature>
<feature type="compositionally biased region" description="Low complexity" evidence="2">
    <location>
        <begin position="1864"/>
        <end position="1882"/>
    </location>
</feature>
<feature type="compositionally biased region" description="Gly residues" evidence="2">
    <location>
        <begin position="735"/>
        <end position="744"/>
    </location>
</feature>
<dbReference type="InterPro" id="IPR000679">
    <property type="entry name" value="Znf_GATA"/>
</dbReference>